<accession>A0A0E9UL16</accession>
<dbReference type="EMBL" id="GBXM01042090">
    <property type="protein sequence ID" value="JAH66487.1"/>
    <property type="molecule type" value="Transcribed_RNA"/>
</dbReference>
<evidence type="ECO:0000313" key="1">
    <source>
        <dbReference type="EMBL" id="JAH66487.1"/>
    </source>
</evidence>
<organism evidence="1">
    <name type="scientific">Anguilla anguilla</name>
    <name type="common">European freshwater eel</name>
    <name type="synonym">Muraena anguilla</name>
    <dbReference type="NCBI Taxonomy" id="7936"/>
    <lineage>
        <taxon>Eukaryota</taxon>
        <taxon>Metazoa</taxon>
        <taxon>Chordata</taxon>
        <taxon>Craniata</taxon>
        <taxon>Vertebrata</taxon>
        <taxon>Euteleostomi</taxon>
        <taxon>Actinopterygii</taxon>
        <taxon>Neopterygii</taxon>
        <taxon>Teleostei</taxon>
        <taxon>Anguilliformes</taxon>
        <taxon>Anguillidae</taxon>
        <taxon>Anguilla</taxon>
    </lineage>
</organism>
<proteinExistence type="predicted"/>
<dbReference type="AlphaFoldDB" id="A0A0E9UL16"/>
<sequence length="39" mass="4711">MNVLVRWMELPHSISSTRLRRGENVCQRRTKMQALARER</sequence>
<protein>
    <submittedName>
        <fullName evidence="1">Uncharacterized protein</fullName>
    </submittedName>
</protein>
<name>A0A0E9UL16_ANGAN</name>
<reference evidence="1" key="2">
    <citation type="journal article" date="2015" name="Fish Shellfish Immunol.">
        <title>Early steps in the European eel (Anguilla anguilla)-Vibrio vulnificus interaction in the gills: Role of the RtxA13 toxin.</title>
        <authorList>
            <person name="Callol A."/>
            <person name="Pajuelo D."/>
            <person name="Ebbesson L."/>
            <person name="Teles M."/>
            <person name="MacKenzie S."/>
            <person name="Amaro C."/>
        </authorList>
    </citation>
    <scope>NUCLEOTIDE SEQUENCE</scope>
</reference>
<reference evidence="1" key="1">
    <citation type="submission" date="2014-11" db="EMBL/GenBank/DDBJ databases">
        <authorList>
            <person name="Amaro Gonzalez C."/>
        </authorList>
    </citation>
    <scope>NUCLEOTIDE SEQUENCE</scope>
</reference>